<keyword evidence="2" id="KW-0472">Membrane</keyword>
<feature type="compositionally biased region" description="Low complexity" evidence="1">
    <location>
        <begin position="323"/>
        <end position="345"/>
    </location>
</feature>
<dbReference type="SUPFAM" id="SSF46785">
    <property type="entry name" value="Winged helix' DNA-binding domain"/>
    <property type="match status" value="1"/>
</dbReference>
<keyword evidence="2" id="KW-1133">Transmembrane helix</keyword>
<proteinExistence type="predicted"/>
<feature type="region of interest" description="Disordered" evidence="1">
    <location>
        <begin position="240"/>
        <end position="264"/>
    </location>
</feature>
<keyword evidence="2" id="KW-0812">Transmembrane</keyword>
<sequence length="413" mass="42781">MRPRLLAALLLALVLVAPAGSNLAAGANGVVTDANEAVTNSDAAVTDTDAAVTDTDAAVTDTDAADPRPQVGGLALVQGQPDPDNTITRIDLAADGAATWELTLRTRLETDADLEEYERFQASFRSNTSRYLDPFAERMSGVVARANESYDREMRAGDFTATTTIQEVPRRWGVVTFRFSWTGFAAVDGETVVVGDVFDGGFYIGEDDVLEIAAPDGFVLSETDPAPDGTAEGVAEWRGREDFDDGRPRVVATPASDGAASPAGDGTLGGGGTLAALAGVLVIVALVAAYAVRTGRIAAFGSGDDLAVSAVDRGSAPPDEASADVGSSADGGAATDAAAGSAGTAPPILTDEDRVRRALRERGGRMKQSVVAEELGWSKSKTSRVLSGMADEGTVEKLRIGRENVIDLIEDDD</sequence>
<feature type="compositionally biased region" description="Low complexity" evidence="1">
    <location>
        <begin position="252"/>
        <end position="264"/>
    </location>
</feature>
<accession>A0ABD6CL67</accession>
<reference evidence="5 6" key="1">
    <citation type="journal article" date="2019" name="Int. J. Syst. Evol. Microbiol.">
        <title>The Global Catalogue of Microorganisms (GCM) 10K type strain sequencing project: providing services to taxonomists for standard genome sequencing and annotation.</title>
        <authorList>
            <consortium name="The Broad Institute Genomics Platform"/>
            <consortium name="The Broad Institute Genome Sequencing Center for Infectious Disease"/>
            <person name="Wu L."/>
            <person name="Ma J."/>
        </authorList>
    </citation>
    <scope>NUCLEOTIDE SEQUENCE [LARGE SCALE GENOMIC DNA]</scope>
    <source>
        <strain evidence="5 6">CGMCC 1.12121</strain>
    </source>
</reference>
<dbReference type="InterPro" id="IPR001387">
    <property type="entry name" value="Cro/C1-type_HTH"/>
</dbReference>
<evidence type="ECO:0000259" key="4">
    <source>
        <dbReference type="Pfam" id="PF24036"/>
    </source>
</evidence>
<dbReference type="InterPro" id="IPR036390">
    <property type="entry name" value="WH_DNA-bd_sf"/>
</dbReference>
<evidence type="ECO:0000256" key="2">
    <source>
        <dbReference type="SAM" id="Phobius"/>
    </source>
</evidence>
<dbReference type="InterPro" id="IPR055769">
    <property type="entry name" value="DUF7345"/>
</dbReference>
<feature type="domain" description="DUF7343" evidence="3">
    <location>
        <begin position="348"/>
        <end position="408"/>
    </location>
</feature>
<dbReference type="RefSeq" id="WP_256420039.1">
    <property type="nucleotide sequence ID" value="NZ_JANHDI010000001.1"/>
</dbReference>
<dbReference type="Proteomes" id="UP001597085">
    <property type="component" value="Unassembled WGS sequence"/>
</dbReference>
<dbReference type="InterPro" id="IPR055767">
    <property type="entry name" value="DUF7343"/>
</dbReference>
<protein>
    <submittedName>
        <fullName evidence="5">Helix-turn-helix transcriptional regulator</fullName>
    </submittedName>
</protein>
<comment type="caution">
    <text evidence="5">The sequence shown here is derived from an EMBL/GenBank/DDBJ whole genome shotgun (WGS) entry which is preliminary data.</text>
</comment>
<name>A0ABD6CL67_9EURY</name>
<evidence type="ECO:0000313" key="6">
    <source>
        <dbReference type="Proteomes" id="UP001597085"/>
    </source>
</evidence>
<organism evidence="5 6">
    <name type="scientific">Halobellus rarus</name>
    <dbReference type="NCBI Taxonomy" id="1126237"/>
    <lineage>
        <taxon>Archaea</taxon>
        <taxon>Methanobacteriati</taxon>
        <taxon>Methanobacteriota</taxon>
        <taxon>Stenosarchaea group</taxon>
        <taxon>Halobacteria</taxon>
        <taxon>Halobacteriales</taxon>
        <taxon>Haloferacaceae</taxon>
        <taxon>Halobellus</taxon>
    </lineage>
</organism>
<dbReference type="CDD" id="cd00093">
    <property type="entry name" value="HTH_XRE"/>
    <property type="match status" value="1"/>
</dbReference>
<evidence type="ECO:0000313" key="5">
    <source>
        <dbReference type="EMBL" id="MFD1598031.1"/>
    </source>
</evidence>
<evidence type="ECO:0000256" key="1">
    <source>
        <dbReference type="SAM" id="MobiDB-lite"/>
    </source>
</evidence>
<feature type="transmembrane region" description="Helical" evidence="2">
    <location>
        <begin position="274"/>
        <end position="292"/>
    </location>
</feature>
<dbReference type="AlphaFoldDB" id="A0ABD6CL67"/>
<dbReference type="Pfam" id="PF24036">
    <property type="entry name" value="DUF7345"/>
    <property type="match status" value="1"/>
</dbReference>
<keyword evidence="6" id="KW-1185">Reference proteome</keyword>
<feature type="region of interest" description="Disordered" evidence="1">
    <location>
        <begin position="311"/>
        <end position="352"/>
    </location>
</feature>
<feature type="domain" description="DUF7345" evidence="4">
    <location>
        <begin position="89"/>
        <end position="218"/>
    </location>
</feature>
<evidence type="ECO:0000259" key="3">
    <source>
        <dbReference type="Pfam" id="PF24034"/>
    </source>
</evidence>
<dbReference type="EMBL" id="JBHUDK010000003">
    <property type="protein sequence ID" value="MFD1598031.1"/>
    <property type="molecule type" value="Genomic_DNA"/>
</dbReference>
<dbReference type="Pfam" id="PF24034">
    <property type="entry name" value="DUF7343"/>
    <property type="match status" value="1"/>
</dbReference>
<gene>
    <name evidence="5" type="ORF">ACFSBX_03555</name>
</gene>